<dbReference type="GO" id="GO:0006508">
    <property type="term" value="P:proteolysis"/>
    <property type="evidence" value="ECO:0007669"/>
    <property type="project" value="UniProtKB-KW"/>
</dbReference>
<comment type="similarity">
    <text evidence="3">Belongs to the peptidase M50B family.</text>
</comment>
<keyword evidence="15" id="KW-1185">Reference proteome</keyword>
<keyword evidence="10" id="KW-0482">Metalloprotease</keyword>
<dbReference type="PANTHER" id="PTHR39188:SF3">
    <property type="entry name" value="STAGE IV SPORULATION PROTEIN FB"/>
    <property type="match status" value="1"/>
</dbReference>
<feature type="domain" description="Peptidase M50" evidence="13">
    <location>
        <begin position="34"/>
        <end position="108"/>
    </location>
</feature>
<evidence type="ECO:0000256" key="9">
    <source>
        <dbReference type="ARBA" id="ARBA00022989"/>
    </source>
</evidence>
<dbReference type="CDD" id="cd06161">
    <property type="entry name" value="S2P-M50_SpoIVFB"/>
    <property type="match status" value="1"/>
</dbReference>
<dbReference type="PATRIC" id="fig|1149862.3.peg.3355"/>
<feature type="transmembrane region" description="Helical" evidence="12">
    <location>
        <begin position="12"/>
        <end position="42"/>
    </location>
</feature>
<evidence type="ECO:0000256" key="3">
    <source>
        <dbReference type="ARBA" id="ARBA00007931"/>
    </source>
</evidence>
<dbReference type="Pfam" id="PF02163">
    <property type="entry name" value="Peptidase_M50"/>
    <property type="match status" value="2"/>
</dbReference>
<dbReference type="PANTHER" id="PTHR39188">
    <property type="entry name" value="MEMBRANE-ASSOCIATED ZINC METALLOPROTEASE M50B"/>
    <property type="match status" value="1"/>
</dbReference>
<keyword evidence="7" id="KW-0378">Hydrolase</keyword>
<dbReference type="InterPro" id="IPR008915">
    <property type="entry name" value="Peptidase_M50"/>
</dbReference>
<dbReference type="GO" id="GO:0016020">
    <property type="term" value="C:membrane"/>
    <property type="evidence" value="ECO:0007669"/>
    <property type="project" value="UniProtKB-SubCell"/>
</dbReference>
<feature type="transmembrane region" description="Helical" evidence="12">
    <location>
        <begin position="157"/>
        <end position="176"/>
    </location>
</feature>
<feature type="domain" description="Peptidase M50" evidence="13">
    <location>
        <begin position="111"/>
        <end position="147"/>
    </location>
</feature>
<name>I8RGU0_9FIRM</name>
<gene>
    <name evidence="14" type="ORF">FB4_4386</name>
</gene>
<dbReference type="Proteomes" id="UP000004324">
    <property type="component" value="Unassembled WGS sequence"/>
</dbReference>
<keyword evidence="6" id="KW-0479">Metal-binding</keyword>
<dbReference type="AlphaFoldDB" id="I8RGU0"/>
<evidence type="ECO:0000256" key="11">
    <source>
        <dbReference type="ARBA" id="ARBA00023136"/>
    </source>
</evidence>
<dbReference type="GO" id="GO:0008237">
    <property type="term" value="F:metallopeptidase activity"/>
    <property type="evidence" value="ECO:0007669"/>
    <property type="project" value="UniProtKB-KW"/>
</dbReference>
<dbReference type="OrthoDB" id="166377at2"/>
<dbReference type="GO" id="GO:0046872">
    <property type="term" value="F:metal ion binding"/>
    <property type="evidence" value="ECO:0007669"/>
    <property type="project" value="UniProtKB-KW"/>
</dbReference>
<evidence type="ECO:0000259" key="13">
    <source>
        <dbReference type="Pfam" id="PF02163"/>
    </source>
</evidence>
<sequence length="292" mass="32019">MRVANVAGIDLIVSYWFIAMILFFSLAGMMVKVLLVFSAVLWHELAHAGAAIALGFSVREVELLPFGGVARIEGLGAASSKSEMIIAAAGPAASMVLAAIVYGSMFYFNLWTEIWDFFYKANIMLAIFNMIPGLPLDGGRIFRAWLALYMDYGKATAVAAGVSKCVSISLVCIVIFQYVQGSTINISFLVAAIFLYTTAKSELKVAGFRTLRIMAQKKTLLRSRGMMPTIHLTVMKGVLLKDIVRLFRPDQYYVMLVVNDDCRVCGTLTETEVWEGLPKNGLHASIGELIDS</sequence>
<reference evidence="14 15" key="1">
    <citation type="journal article" date="2012" name="J. Bacteriol.">
        <title>Draft Genome Sequences for Two Metal-Reducing Pelosinus fermentans Strains Isolated from a Cr(VI)-Contaminated Site and for Type Strain R7.</title>
        <authorList>
            <person name="Brown S.D."/>
            <person name="Podar M."/>
            <person name="Klingeman D.M."/>
            <person name="Johnson C.M."/>
            <person name="Yang Z.K."/>
            <person name="Utturkar S.M."/>
            <person name="Land M.L."/>
            <person name="Mosher J.J."/>
            <person name="Hurt R.A.Jr."/>
            <person name="Phelps T.J."/>
            <person name="Palumbo A.V."/>
            <person name="Arkin A.P."/>
            <person name="Hazen T.C."/>
            <person name="Elias D.A."/>
        </authorList>
    </citation>
    <scope>NUCLEOTIDE SEQUENCE [LARGE SCALE GENOMIC DNA]</scope>
    <source>
        <strain evidence="14 15">B4</strain>
    </source>
</reference>
<evidence type="ECO:0000256" key="4">
    <source>
        <dbReference type="ARBA" id="ARBA00022670"/>
    </source>
</evidence>
<evidence type="ECO:0000256" key="10">
    <source>
        <dbReference type="ARBA" id="ARBA00023049"/>
    </source>
</evidence>
<dbReference type="RefSeq" id="WP_007936211.1">
    <property type="nucleotide sequence ID" value="NZ_AKVJ01000031.1"/>
</dbReference>
<keyword evidence="8" id="KW-0862">Zinc</keyword>
<keyword evidence="5 12" id="KW-0812">Transmembrane</keyword>
<protein>
    <submittedName>
        <fullName evidence="14">Peptidase M50</fullName>
    </submittedName>
</protein>
<keyword evidence="9 12" id="KW-1133">Transmembrane helix</keyword>
<proteinExistence type="inferred from homology"/>
<evidence type="ECO:0000256" key="6">
    <source>
        <dbReference type="ARBA" id="ARBA00022723"/>
    </source>
</evidence>
<feature type="transmembrane region" description="Helical" evidence="12">
    <location>
        <begin position="117"/>
        <end position="136"/>
    </location>
</feature>
<comment type="cofactor">
    <cofactor evidence="1">
        <name>Zn(2+)</name>
        <dbReference type="ChEBI" id="CHEBI:29105"/>
    </cofactor>
</comment>
<evidence type="ECO:0000256" key="2">
    <source>
        <dbReference type="ARBA" id="ARBA00004141"/>
    </source>
</evidence>
<organism evidence="14 15">
    <name type="scientific">Pelosinus fermentans B4</name>
    <dbReference type="NCBI Taxonomy" id="1149862"/>
    <lineage>
        <taxon>Bacteria</taxon>
        <taxon>Bacillati</taxon>
        <taxon>Bacillota</taxon>
        <taxon>Negativicutes</taxon>
        <taxon>Selenomonadales</taxon>
        <taxon>Sporomusaceae</taxon>
        <taxon>Pelosinus</taxon>
    </lineage>
</organism>
<evidence type="ECO:0000256" key="5">
    <source>
        <dbReference type="ARBA" id="ARBA00022692"/>
    </source>
</evidence>
<evidence type="ECO:0000256" key="7">
    <source>
        <dbReference type="ARBA" id="ARBA00022801"/>
    </source>
</evidence>
<keyword evidence="11 12" id="KW-0472">Membrane</keyword>
<comment type="caution">
    <text evidence="14">The sequence shown here is derived from an EMBL/GenBank/DDBJ whole genome shotgun (WGS) entry which is preliminary data.</text>
</comment>
<evidence type="ECO:0000256" key="8">
    <source>
        <dbReference type="ARBA" id="ARBA00022833"/>
    </source>
</evidence>
<comment type="subcellular location">
    <subcellularLocation>
        <location evidence="2">Membrane</location>
        <topology evidence="2">Multi-pass membrane protein</topology>
    </subcellularLocation>
</comment>
<evidence type="ECO:0000256" key="12">
    <source>
        <dbReference type="SAM" id="Phobius"/>
    </source>
</evidence>
<evidence type="ECO:0000313" key="14">
    <source>
        <dbReference type="EMBL" id="EIW17030.1"/>
    </source>
</evidence>
<evidence type="ECO:0000313" key="15">
    <source>
        <dbReference type="Proteomes" id="UP000004324"/>
    </source>
</evidence>
<evidence type="ECO:0000256" key="1">
    <source>
        <dbReference type="ARBA" id="ARBA00001947"/>
    </source>
</evidence>
<keyword evidence="4" id="KW-0645">Protease</keyword>
<dbReference type="EMBL" id="AKVJ01000031">
    <property type="protein sequence ID" value="EIW17030.1"/>
    <property type="molecule type" value="Genomic_DNA"/>
</dbReference>
<accession>I8RGU0</accession>
<feature type="transmembrane region" description="Helical" evidence="12">
    <location>
        <begin position="84"/>
        <end position="105"/>
    </location>
</feature>